<dbReference type="InterPro" id="IPR036388">
    <property type="entry name" value="WH-like_DNA-bd_sf"/>
</dbReference>
<keyword evidence="1" id="KW-0902">Two-component regulatory system</keyword>
<dbReference type="AlphaFoldDB" id="A0A7K0CGK7"/>
<dbReference type="OrthoDB" id="5509004at2"/>
<name>A0A7K0CGK7_9ACTN</name>
<dbReference type="EMBL" id="WEGJ01000007">
    <property type="protein sequence ID" value="MQY12609.1"/>
    <property type="molecule type" value="Genomic_DNA"/>
</dbReference>
<evidence type="ECO:0000259" key="3">
    <source>
        <dbReference type="SMART" id="SM01043"/>
    </source>
</evidence>
<evidence type="ECO:0000256" key="1">
    <source>
        <dbReference type="ARBA" id="ARBA00023012"/>
    </source>
</evidence>
<dbReference type="Proteomes" id="UP000466345">
    <property type="component" value="Unassembled WGS sequence"/>
</dbReference>
<evidence type="ECO:0000313" key="4">
    <source>
        <dbReference type="EMBL" id="MQY12609.1"/>
    </source>
</evidence>
<evidence type="ECO:0000256" key="2">
    <source>
        <dbReference type="SAM" id="MobiDB-lite"/>
    </source>
</evidence>
<sequence length="275" mass="30687">MVSALVESLTGADSGCNSMIHLFGGPFVTLGGRRIEVPEGSKRLLVFVALQSGRVERRYAASSLWPQGDELRACGNLRSALWRLRQLDLELIDADKTFVRLSPGVKVDVRLVCDWAQRLIRDELLPCDLAPVPWRLDDLDFLPGCYDDWALLERERVRQRLLHALEALSRALIDRDRCAEAIDVALTVVSVDPLRETAQRLLVEAHLAERNWREARRAFALYRKILRAELGVEPGRDLLRLLEQGLPPAPKPALKPAPKPPPAAAGRSASLLPAH</sequence>
<comment type="caution">
    <text evidence="4">The sequence shown here is derived from an EMBL/GenBank/DDBJ whole genome shotgun (WGS) entry which is preliminary data.</text>
</comment>
<evidence type="ECO:0000313" key="5">
    <source>
        <dbReference type="Proteomes" id="UP000466345"/>
    </source>
</evidence>
<gene>
    <name evidence="4" type="ORF">SRB5_27450</name>
</gene>
<dbReference type="InterPro" id="IPR005158">
    <property type="entry name" value="BTAD"/>
</dbReference>
<protein>
    <recommendedName>
        <fullName evidence="3">Bacterial transcriptional activator domain-containing protein</fullName>
    </recommendedName>
</protein>
<dbReference type="Gene3D" id="1.10.10.10">
    <property type="entry name" value="Winged helix-like DNA-binding domain superfamily/Winged helix DNA-binding domain"/>
    <property type="match status" value="1"/>
</dbReference>
<organism evidence="4 5">
    <name type="scientific">Streptomyces smaragdinus</name>
    <dbReference type="NCBI Taxonomy" id="2585196"/>
    <lineage>
        <taxon>Bacteria</taxon>
        <taxon>Bacillati</taxon>
        <taxon>Actinomycetota</taxon>
        <taxon>Actinomycetes</taxon>
        <taxon>Kitasatosporales</taxon>
        <taxon>Streptomycetaceae</taxon>
        <taxon>Streptomyces</taxon>
    </lineage>
</organism>
<feature type="domain" description="Bacterial transcriptional activator" evidence="3">
    <location>
        <begin position="107"/>
        <end position="246"/>
    </location>
</feature>
<dbReference type="GO" id="GO:0000160">
    <property type="term" value="P:phosphorelay signal transduction system"/>
    <property type="evidence" value="ECO:0007669"/>
    <property type="project" value="UniProtKB-KW"/>
</dbReference>
<dbReference type="InterPro" id="IPR011990">
    <property type="entry name" value="TPR-like_helical_dom_sf"/>
</dbReference>
<keyword evidence="5" id="KW-1185">Reference proteome</keyword>
<dbReference type="SMART" id="SM01043">
    <property type="entry name" value="BTAD"/>
    <property type="match status" value="1"/>
</dbReference>
<proteinExistence type="predicted"/>
<dbReference type="Pfam" id="PF03704">
    <property type="entry name" value="BTAD"/>
    <property type="match status" value="1"/>
</dbReference>
<dbReference type="RefSeq" id="WP_153452212.1">
    <property type="nucleotide sequence ID" value="NZ_WEGJ01000007.1"/>
</dbReference>
<feature type="region of interest" description="Disordered" evidence="2">
    <location>
        <begin position="249"/>
        <end position="275"/>
    </location>
</feature>
<dbReference type="InterPro" id="IPR051677">
    <property type="entry name" value="AfsR-DnrI-RedD_regulator"/>
</dbReference>
<reference evidence="4 5" key="1">
    <citation type="submission" date="2019-10" db="EMBL/GenBank/DDBJ databases">
        <title>Streptomyces smaragdinus sp. nov. and Streptomyces fabii sp. nov., isolated from the gut of fungus growing-termite Macrotermes natalensis.</title>
        <authorList>
            <person name="Schwitalla J."/>
            <person name="Benndorf R."/>
            <person name="Martin K."/>
            <person name="De Beer W."/>
            <person name="Kaster A.-K."/>
            <person name="Vollmers J."/>
            <person name="Poulsen M."/>
            <person name="Beemelmanns C."/>
        </authorList>
    </citation>
    <scope>NUCLEOTIDE SEQUENCE [LARGE SCALE GENOMIC DNA]</scope>
    <source>
        <strain evidence="4 5">RB5</strain>
    </source>
</reference>
<feature type="compositionally biased region" description="Low complexity" evidence="2">
    <location>
        <begin position="264"/>
        <end position="275"/>
    </location>
</feature>
<accession>A0A7K0CGK7</accession>
<dbReference type="Gene3D" id="1.25.40.10">
    <property type="entry name" value="Tetratricopeptide repeat domain"/>
    <property type="match status" value="1"/>
</dbReference>
<dbReference type="SUPFAM" id="SSF48452">
    <property type="entry name" value="TPR-like"/>
    <property type="match status" value="1"/>
</dbReference>
<dbReference type="PANTHER" id="PTHR35807">
    <property type="entry name" value="TRANSCRIPTIONAL REGULATOR REDD-RELATED"/>
    <property type="match status" value="1"/>
</dbReference>
<feature type="compositionally biased region" description="Pro residues" evidence="2">
    <location>
        <begin position="249"/>
        <end position="263"/>
    </location>
</feature>